<proteinExistence type="predicted"/>
<dbReference type="VEuPathDB" id="FungiDB:FGRAMPH1_01G00371"/>
<dbReference type="EnsemblFungi" id="CEF71985">
    <property type="protein sequence ID" value="CEF71985"/>
    <property type="gene ID" value="FGRRES_15050"/>
</dbReference>
<organism evidence="1 3">
    <name type="scientific">Gibberella zeae (strain ATCC MYA-4620 / CBS 123657 / FGSC 9075 / NRRL 31084 / PH-1)</name>
    <name type="common">Wheat head blight fungus</name>
    <name type="synonym">Fusarium graminearum</name>
    <dbReference type="NCBI Taxonomy" id="229533"/>
    <lineage>
        <taxon>Eukaryota</taxon>
        <taxon>Fungi</taxon>
        <taxon>Dikarya</taxon>
        <taxon>Ascomycota</taxon>
        <taxon>Pezizomycotina</taxon>
        <taxon>Sordariomycetes</taxon>
        <taxon>Hypocreomycetidae</taxon>
        <taxon>Hypocreales</taxon>
        <taxon>Nectriaceae</taxon>
        <taxon>Fusarium</taxon>
    </lineage>
</organism>
<dbReference type="AlphaFoldDB" id="A0A098D0Q1"/>
<sequence length="71" mass="8255">MAYRSRIGNEEKLDTLWSNMHELKTSLPMPSIAKISLSISRRRKTNRLQKVQLSRSEVARLADMIRRVASK</sequence>
<keyword evidence="3" id="KW-1185">Reference proteome</keyword>
<reference evidence="2 3" key="1">
    <citation type="journal article" date="2007" name="Science">
        <title>The Fusarium graminearum genome reveals a link between localized polymorphism and pathogen specialization.</title>
        <authorList>
            <person name="Cuomo C.A."/>
            <person name="Gueldener U."/>
            <person name="Xu J.-R."/>
            <person name="Trail F."/>
            <person name="Turgeon B.G."/>
            <person name="Di Pietro A."/>
            <person name="Walton J.D."/>
            <person name="Ma L.-J."/>
            <person name="Baker S.E."/>
            <person name="Rep M."/>
            <person name="Adam G."/>
            <person name="Antoniw J."/>
            <person name="Baldwin T."/>
            <person name="Calvo S.E."/>
            <person name="Chang Y.-L."/>
            <person name="DeCaprio D."/>
            <person name="Gale L.R."/>
            <person name="Gnerre S."/>
            <person name="Goswami R.S."/>
            <person name="Hammond-Kosack K."/>
            <person name="Harris L.J."/>
            <person name="Hilburn K."/>
            <person name="Kennell J.C."/>
            <person name="Kroken S."/>
            <person name="Magnuson J.K."/>
            <person name="Mannhaupt G."/>
            <person name="Mauceli E.W."/>
            <person name="Mewes H.-W."/>
            <person name="Mitterbauer R."/>
            <person name="Muehlbauer G."/>
            <person name="Muensterkoetter M."/>
            <person name="Nelson D."/>
            <person name="O'Donnell K."/>
            <person name="Ouellet T."/>
            <person name="Qi W."/>
            <person name="Quesneville H."/>
            <person name="Roncero M.I.G."/>
            <person name="Seong K.-Y."/>
            <person name="Tetko I.V."/>
            <person name="Urban M."/>
            <person name="Waalwijk C."/>
            <person name="Ward T.J."/>
            <person name="Yao J."/>
            <person name="Birren B.W."/>
            <person name="Kistler H.C."/>
        </authorList>
    </citation>
    <scope>NUCLEOTIDE SEQUENCE [LARGE SCALE GENOMIC DNA]</scope>
    <source>
        <strain evidence="3">ATCC MYA-4620 / CBS 123657 / FGSC 9075 / NRRL 31084 / PH-1</strain>
        <strain evidence="2">PH-1 / ATCC MYA-4620 / FGSC 9075 / NRRL 31084</strain>
    </source>
</reference>
<evidence type="ECO:0000313" key="3">
    <source>
        <dbReference type="Proteomes" id="UP000070720"/>
    </source>
</evidence>
<reference evidence="1 3" key="3">
    <citation type="journal article" date="2015" name="BMC Genomics">
        <title>The completed genome sequence of the pathogenic ascomycete fungus Fusarium graminearum.</title>
        <authorList>
            <person name="King R."/>
            <person name="Urban M."/>
            <person name="Hammond-Kosack M.C."/>
            <person name="Hassani-Pak K."/>
            <person name="Hammond-Kosack K.E."/>
        </authorList>
    </citation>
    <scope>NUCLEOTIDE SEQUENCE [LARGE SCALE GENOMIC DNA]</scope>
    <source>
        <strain evidence="3">ATCC MYA-4620 / CBS 123657 / FGSC 9075 / NRRL 31084 / PH-1</strain>
        <strain evidence="1">PH-1</strain>
    </source>
</reference>
<reference evidence="2 3" key="2">
    <citation type="journal article" date="2010" name="Nature">
        <title>Comparative genomics reveals mobile pathogenicity chromosomes in Fusarium.</title>
        <authorList>
            <person name="Ma L.J."/>
            <person name="van der Does H.C."/>
            <person name="Borkovich K.A."/>
            <person name="Coleman J.J."/>
            <person name="Daboussi M.J."/>
            <person name="Di Pietro A."/>
            <person name="Dufresne M."/>
            <person name="Freitag M."/>
            <person name="Grabherr M."/>
            <person name="Henrissat B."/>
            <person name="Houterman P.M."/>
            <person name="Kang S."/>
            <person name="Shim W.B."/>
            <person name="Woloshuk C."/>
            <person name="Xie X."/>
            <person name="Xu J.R."/>
            <person name="Antoniw J."/>
            <person name="Baker S.E."/>
            <person name="Bluhm B.H."/>
            <person name="Breakspear A."/>
            <person name="Brown D.W."/>
            <person name="Butchko R.A."/>
            <person name="Chapman S."/>
            <person name="Coulson R."/>
            <person name="Coutinho P.M."/>
            <person name="Danchin E.G."/>
            <person name="Diener A."/>
            <person name="Gale L.R."/>
            <person name="Gardiner D.M."/>
            <person name="Goff S."/>
            <person name="Hammond-Kosack K.E."/>
            <person name="Hilburn K."/>
            <person name="Hua-Van A."/>
            <person name="Jonkers W."/>
            <person name="Kazan K."/>
            <person name="Kodira C.D."/>
            <person name="Koehrsen M."/>
            <person name="Kumar L."/>
            <person name="Lee Y.H."/>
            <person name="Li L."/>
            <person name="Manners J.M."/>
            <person name="Miranda-Saavedra D."/>
            <person name="Mukherjee M."/>
            <person name="Park G."/>
            <person name="Park J."/>
            <person name="Park S.Y."/>
            <person name="Proctor R.H."/>
            <person name="Regev A."/>
            <person name="Ruiz-Roldan M.C."/>
            <person name="Sain D."/>
            <person name="Sakthikumar S."/>
            <person name="Sykes S."/>
            <person name="Schwartz D.C."/>
            <person name="Turgeon B.G."/>
            <person name="Wapinski I."/>
            <person name="Yoder O."/>
            <person name="Young S."/>
            <person name="Zeng Q."/>
            <person name="Zhou S."/>
            <person name="Galagan J."/>
            <person name="Cuomo C.A."/>
            <person name="Kistler H.C."/>
            <person name="Rep M."/>
        </authorList>
    </citation>
    <scope>GENOME REANNOTATION</scope>
    <source>
        <strain evidence="3">ATCC MYA-4620 / CBS 123657 / FGSC 9075 / NRRL 31084 / PH-1</strain>
        <strain evidence="2">PH-1 / ATCC MYA-4620 / FGSC 9075 / NRRL 31084</strain>
    </source>
</reference>
<accession>A0A0E0RL60</accession>
<dbReference type="EMBL" id="HG970332">
    <property type="protein sequence ID" value="CEF71985.1"/>
    <property type="molecule type" value="Genomic_DNA"/>
</dbReference>
<dbReference type="Proteomes" id="UP000070720">
    <property type="component" value="Chromosome 1"/>
</dbReference>
<evidence type="ECO:0000313" key="1">
    <source>
        <dbReference type="EMBL" id="CEF71985.1"/>
    </source>
</evidence>
<reference evidence="2" key="4">
    <citation type="submission" date="2017-01" db="UniProtKB">
        <authorList>
            <consortium name="EnsemblFungi"/>
        </authorList>
    </citation>
    <scope>IDENTIFICATION</scope>
    <source>
        <strain evidence="2">PH-1 / ATCC MYA-4620 / FGSC 9075 / NRRL 31084</strain>
    </source>
</reference>
<accession>A0A098D0Q1</accession>
<name>A0A098D0Q1_GIBZE</name>
<dbReference type="InParanoid" id="A0A098D0Q1"/>
<gene>
    <name evidence="1" type="ORF">FGRAMPH1_01T00371</name>
</gene>
<protein>
    <submittedName>
        <fullName evidence="1">Chromosome 1, complete genome</fullName>
    </submittedName>
</protein>
<evidence type="ECO:0000313" key="2">
    <source>
        <dbReference type="EnsemblFungi" id="CEF71985"/>
    </source>
</evidence>